<feature type="signal peptide" evidence="1">
    <location>
        <begin position="1"/>
        <end position="20"/>
    </location>
</feature>
<feature type="chain" id="PRO_5012188768" description="PEP-CTERM protein-sorting domain-containing protein" evidence="1">
    <location>
        <begin position="21"/>
        <end position="154"/>
    </location>
</feature>
<dbReference type="RefSeq" id="WP_146663151.1">
    <property type="nucleotide sequence ID" value="NZ_CP019791.1"/>
</dbReference>
<reference evidence="3" key="1">
    <citation type="submission" date="2017-02" db="EMBL/GenBank/DDBJ databases">
        <title>Comparative genomics and description of representatives of a novel lineage of planctomycetes thriving in anoxic sediments.</title>
        <authorList>
            <person name="Spring S."/>
            <person name="Bunk B."/>
            <person name="Sproer C."/>
        </authorList>
    </citation>
    <scope>NUCLEOTIDE SEQUENCE [LARGE SCALE GENOMIC DNA]</scope>
    <source>
        <strain evidence="3">ST-NAGAB-D1</strain>
    </source>
</reference>
<sequence length="154" mass="15921" precursor="true">MNLKLMTTIIVLAFAATATASFDYAALDESQASATGWQLEATGVEPTLPASAKKTDKFVVRSGKWGTDDEDVDPEDVLAVKPGNGNANGIVKNVIPKNLVPGNGNWEDVSSGVVQTPTNGDATDGPSATPLPSSMTLGLIGVSMVGLLRKRHAA</sequence>
<evidence type="ECO:0000256" key="1">
    <source>
        <dbReference type="SAM" id="SignalP"/>
    </source>
</evidence>
<dbReference type="EMBL" id="CP019791">
    <property type="protein sequence ID" value="AQT69466.1"/>
    <property type="molecule type" value="Genomic_DNA"/>
</dbReference>
<organism evidence="2 3">
    <name type="scientific">Anaerohalosphaera lusitana</name>
    <dbReference type="NCBI Taxonomy" id="1936003"/>
    <lineage>
        <taxon>Bacteria</taxon>
        <taxon>Pseudomonadati</taxon>
        <taxon>Planctomycetota</taxon>
        <taxon>Phycisphaerae</taxon>
        <taxon>Sedimentisphaerales</taxon>
        <taxon>Anaerohalosphaeraceae</taxon>
        <taxon>Anaerohalosphaera</taxon>
    </lineage>
</organism>
<keyword evidence="3" id="KW-1185">Reference proteome</keyword>
<gene>
    <name evidence="2" type="ORF">STSP2_02656</name>
</gene>
<accession>A0A1U9NPN1</accession>
<dbReference type="Proteomes" id="UP000189674">
    <property type="component" value="Chromosome"/>
</dbReference>
<evidence type="ECO:0000313" key="3">
    <source>
        <dbReference type="Proteomes" id="UP000189674"/>
    </source>
</evidence>
<dbReference type="STRING" id="1936003.STSP2_02656"/>
<dbReference type="AlphaFoldDB" id="A0A1U9NPN1"/>
<protein>
    <recommendedName>
        <fullName evidence="4">PEP-CTERM protein-sorting domain-containing protein</fullName>
    </recommendedName>
</protein>
<evidence type="ECO:0000313" key="2">
    <source>
        <dbReference type="EMBL" id="AQT69466.1"/>
    </source>
</evidence>
<evidence type="ECO:0008006" key="4">
    <source>
        <dbReference type="Google" id="ProtNLM"/>
    </source>
</evidence>
<proteinExistence type="predicted"/>
<dbReference type="KEGG" id="alus:STSP2_02656"/>
<keyword evidence="1" id="KW-0732">Signal</keyword>
<name>A0A1U9NPN1_9BACT</name>